<organism evidence="2 3">
    <name type="scientific">Pseudoalteromonas viridis</name>
    <dbReference type="NCBI Taxonomy" id="339617"/>
    <lineage>
        <taxon>Bacteria</taxon>
        <taxon>Pseudomonadati</taxon>
        <taxon>Pseudomonadota</taxon>
        <taxon>Gammaproteobacteria</taxon>
        <taxon>Alteromonadales</taxon>
        <taxon>Pseudoalteromonadaceae</taxon>
        <taxon>Pseudoalteromonas</taxon>
    </lineage>
</organism>
<accession>A0ABX7V4S5</accession>
<dbReference type="EMBL" id="CP072425">
    <property type="protein sequence ID" value="QTL35505.1"/>
    <property type="molecule type" value="Genomic_DNA"/>
</dbReference>
<reference evidence="2 3" key="1">
    <citation type="submission" date="2021-03" db="EMBL/GenBank/DDBJ databases">
        <title>Complete Genome of Pseudoalteromonas viridis Strain BBR56, a new biocontrol bacterial candidate.</title>
        <authorList>
            <person name="Handayani D.P."/>
            <person name="Isnansetyo A."/>
            <person name="Istiqomah I."/>
            <person name="Jumina J."/>
        </authorList>
    </citation>
    <scope>NUCLEOTIDE SEQUENCE [LARGE SCALE GENOMIC DNA]</scope>
    <source>
        <strain evidence="2 3">BBR56</strain>
    </source>
</reference>
<keyword evidence="3" id="KW-1185">Reference proteome</keyword>
<protein>
    <submittedName>
        <fullName evidence="2">Uncharacterized protein</fullName>
    </submittedName>
</protein>
<evidence type="ECO:0000313" key="2">
    <source>
        <dbReference type="EMBL" id="QTL35505.1"/>
    </source>
</evidence>
<dbReference type="Proteomes" id="UP000665025">
    <property type="component" value="Chromosome 1"/>
</dbReference>
<sequence>MKKTLIALAVVAIPATSMALPTLREDCQFSGGQVNTNGADVMFSQNCKTAYVAPPDTGRASLGGHVETQGIEFCDNVDAAKASYDTSKQRSKVWRDKADAILEEQEPVKAAKRESQIELNTLKKQIDYWRYEQLKASYELNLMEYSNRYSTYSACMRKPDRTRDECIEEREGIEMAYFDARDAYNNYRADNRTELFYIARLSSEVDGLKEQIEEMDDRSGRYEKYADDIEQRAKSNYIELATIYATNTKIIYTLDYDAHVDRVRRANTHIGQIASWRQMPLVAAEFFTSMNPEYTKGVDAGDAVLNNLNPIHTANVAKRLISFQPKGFSNLYESFDGADKSTEEGAYMNNINPNDVDTLVYGSFGSSSASLAMNTFGACQLKKDGVDEAELASKMDTFIQTGLRLQWLIEVPFGYEAKFKAQSIVSQVSSNKSSGFLFWKKRKSSFYEWTKNTEDFDIKFINEPYSPYWNDEMKETVRQAVARRIAFGVLDSIYPRISAAPLNDEDYKNWSEGAQQIGCSFGPYGCAIGWVVGTLDNRRNYSRFYSDKSRYYTEKVNEITYMPKDKYLTFVAQ</sequence>
<gene>
    <name evidence="2" type="ORF">J5X90_00030</name>
</gene>
<dbReference type="RefSeq" id="WP_209052374.1">
    <property type="nucleotide sequence ID" value="NZ_CP072425.1"/>
</dbReference>
<keyword evidence="1" id="KW-0732">Signal</keyword>
<evidence type="ECO:0000256" key="1">
    <source>
        <dbReference type="SAM" id="SignalP"/>
    </source>
</evidence>
<evidence type="ECO:0000313" key="3">
    <source>
        <dbReference type="Proteomes" id="UP000665025"/>
    </source>
</evidence>
<name>A0ABX7V4S5_9GAMM</name>
<proteinExistence type="predicted"/>
<feature type="chain" id="PRO_5047034714" evidence="1">
    <location>
        <begin position="20"/>
        <end position="573"/>
    </location>
</feature>
<feature type="signal peptide" evidence="1">
    <location>
        <begin position="1"/>
        <end position="19"/>
    </location>
</feature>